<keyword evidence="2 5" id="KW-0812">Transmembrane</keyword>
<feature type="transmembrane region" description="Helical" evidence="5">
    <location>
        <begin position="316"/>
        <end position="334"/>
    </location>
</feature>
<evidence type="ECO:0000259" key="6">
    <source>
        <dbReference type="PROSITE" id="PS50850"/>
    </source>
</evidence>
<gene>
    <name evidence="7" type="ORF">VVAX_01093</name>
</gene>
<feature type="transmembrane region" description="Helical" evidence="5">
    <location>
        <begin position="244"/>
        <end position="262"/>
    </location>
</feature>
<dbReference type="GO" id="GO:0005886">
    <property type="term" value="C:plasma membrane"/>
    <property type="evidence" value="ECO:0007669"/>
    <property type="project" value="TreeGrafter"/>
</dbReference>
<feature type="transmembrane region" description="Helical" evidence="5">
    <location>
        <begin position="29"/>
        <end position="50"/>
    </location>
</feature>
<feature type="transmembrane region" description="Helical" evidence="5">
    <location>
        <begin position="151"/>
        <end position="175"/>
    </location>
</feature>
<dbReference type="EMBL" id="LR743507">
    <property type="protein sequence ID" value="CAA2101135.1"/>
    <property type="molecule type" value="Genomic_DNA"/>
</dbReference>
<organism evidence="7">
    <name type="scientific">Variovorax paradoxus</name>
    <dbReference type="NCBI Taxonomy" id="34073"/>
    <lineage>
        <taxon>Bacteria</taxon>
        <taxon>Pseudomonadati</taxon>
        <taxon>Pseudomonadota</taxon>
        <taxon>Betaproteobacteria</taxon>
        <taxon>Burkholderiales</taxon>
        <taxon>Comamonadaceae</taxon>
        <taxon>Variovorax</taxon>
    </lineage>
</organism>
<accession>A0A679J325</accession>
<feature type="transmembrane region" description="Helical" evidence="5">
    <location>
        <begin position="377"/>
        <end position="400"/>
    </location>
</feature>
<evidence type="ECO:0000256" key="3">
    <source>
        <dbReference type="ARBA" id="ARBA00022989"/>
    </source>
</evidence>
<dbReference type="InterPro" id="IPR036259">
    <property type="entry name" value="MFS_trans_sf"/>
</dbReference>
<evidence type="ECO:0000256" key="1">
    <source>
        <dbReference type="ARBA" id="ARBA00004141"/>
    </source>
</evidence>
<reference evidence="7" key="1">
    <citation type="submission" date="2019-12" db="EMBL/GenBank/DDBJ databases">
        <authorList>
            <person name="Cremers G."/>
        </authorList>
    </citation>
    <scope>NUCLEOTIDE SEQUENCE</scope>
    <source>
        <strain evidence="7">Vvax</strain>
    </source>
</reference>
<feature type="domain" description="Major facilitator superfamily (MFS) profile" evidence="6">
    <location>
        <begin position="28"/>
        <end position="478"/>
    </location>
</feature>
<evidence type="ECO:0000256" key="4">
    <source>
        <dbReference type="ARBA" id="ARBA00023136"/>
    </source>
</evidence>
<feature type="transmembrane region" description="Helical" evidence="5">
    <location>
        <begin position="93"/>
        <end position="114"/>
    </location>
</feature>
<dbReference type="Gene3D" id="1.20.1250.20">
    <property type="entry name" value="MFS general substrate transporter like domains"/>
    <property type="match status" value="1"/>
</dbReference>
<evidence type="ECO:0000256" key="5">
    <source>
        <dbReference type="SAM" id="Phobius"/>
    </source>
</evidence>
<dbReference type="Gene3D" id="1.20.1720.10">
    <property type="entry name" value="Multidrug resistance protein D"/>
    <property type="match status" value="1"/>
</dbReference>
<protein>
    <submittedName>
        <fullName evidence="7">Putative multidrug-efflux transporter</fullName>
    </submittedName>
</protein>
<evidence type="ECO:0000256" key="2">
    <source>
        <dbReference type="ARBA" id="ARBA00022692"/>
    </source>
</evidence>
<dbReference type="PANTHER" id="PTHR23501:SF154">
    <property type="entry name" value="MULTIDRUG-EFFLUX TRANSPORTER RV1634-RELATED"/>
    <property type="match status" value="1"/>
</dbReference>
<dbReference type="GO" id="GO:0022857">
    <property type="term" value="F:transmembrane transporter activity"/>
    <property type="evidence" value="ECO:0007669"/>
    <property type="project" value="InterPro"/>
</dbReference>
<dbReference type="PANTHER" id="PTHR23501">
    <property type="entry name" value="MAJOR FACILITATOR SUPERFAMILY"/>
    <property type="match status" value="1"/>
</dbReference>
<proteinExistence type="predicted"/>
<name>A0A679J325_VARPD</name>
<dbReference type="RefSeq" id="WP_339088805.1">
    <property type="nucleotide sequence ID" value="NZ_LR743507.1"/>
</dbReference>
<dbReference type="Pfam" id="PF07690">
    <property type="entry name" value="MFS_1"/>
    <property type="match status" value="1"/>
</dbReference>
<feature type="transmembrane region" description="Helical" evidence="5">
    <location>
        <begin position="181"/>
        <end position="201"/>
    </location>
</feature>
<keyword evidence="4 5" id="KW-0472">Membrane</keyword>
<sequence>MSSSSATLQSLPPTAAWSELFTGRNGWRALALTGGVALHAVNVHIVTTVLPSVVREIGGLDWYAWSTTLFVVGSILGATLSVRLLAVLGPRGACLAALAVFGAGSVGCAVASSMPWMLAGRTVQGLGGGLLAALSYGLIQLVFAQRLWPRAVALVSGMWGVATLCGPAVGGLFAQAGHWRWAFWFLLPVAAAQALLVLVQLRPSAGVTHVRPAVMPSVPAVQIGLLALSVLVIAASGLWPGLRWQAAGVMLGLAIGFAATRIDSRATVRVLPRGAYSMRTPMGAIYASVALLLIGTTTEIFVPYFLQVLHGHSPLAAGYLTAAMAGGWSVGSLLSSGRSGAGADRMLRAGPVICTLGLALLAWLLPSPGVLGDAAETLMVAVALAAVGLGVGIGWPHLLTRVMALAPKGEEGLASASITTVQLYGMAVGAAVAGLVANAAGLTTPGGPAGAQSAAAWLFASFALAPAAAAWLARRAASGRGA</sequence>
<feature type="transmembrane region" description="Helical" evidence="5">
    <location>
        <begin position="126"/>
        <end position="144"/>
    </location>
</feature>
<dbReference type="InterPro" id="IPR011701">
    <property type="entry name" value="MFS"/>
</dbReference>
<feature type="transmembrane region" description="Helical" evidence="5">
    <location>
        <begin position="213"/>
        <end position="238"/>
    </location>
</feature>
<dbReference type="SUPFAM" id="SSF103473">
    <property type="entry name" value="MFS general substrate transporter"/>
    <property type="match status" value="1"/>
</dbReference>
<comment type="subcellular location">
    <subcellularLocation>
        <location evidence="1">Membrane</location>
        <topology evidence="1">Multi-pass membrane protein</topology>
    </subcellularLocation>
</comment>
<dbReference type="InterPro" id="IPR020846">
    <property type="entry name" value="MFS_dom"/>
</dbReference>
<feature type="transmembrane region" description="Helical" evidence="5">
    <location>
        <begin position="346"/>
        <end position="365"/>
    </location>
</feature>
<dbReference type="PROSITE" id="PS50850">
    <property type="entry name" value="MFS"/>
    <property type="match status" value="1"/>
</dbReference>
<feature type="transmembrane region" description="Helical" evidence="5">
    <location>
        <begin position="283"/>
        <end position="304"/>
    </location>
</feature>
<feature type="transmembrane region" description="Helical" evidence="5">
    <location>
        <begin position="454"/>
        <end position="473"/>
    </location>
</feature>
<keyword evidence="3 5" id="KW-1133">Transmembrane helix</keyword>
<dbReference type="AlphaFoldDB" id="A0A679J325"/>
<feature type="transmembrane region" description="Helical" evidence="5">
    <location>
        <begin position="421"/>
        <end position="442"/>
    </location>
</feature>
<evidence type="ECO:0000313" key="7">
    <source>
        <dbReference type="EMBL" id="CAA2101135.1"/>
    </source>
</evidence>
<feature type="transmembrane region" description="Helical" evidence="5">
    <location>
        <begin position="62"/>
        <end position="86"/>
    </location>
</feature>